<gene>
    <name evidence="4" type="ORF">BACERE00174_05451</name>
    <name evidence="2" type="ORF">FYW06_12970</name>
    <name evidence="3" type="ORF">P6U22_26955</name>
</gene>
<evidence type="ECO:0000313" key="2">
    <source>
        <dbReference type="EMBL" id="KAA8477618.1"/>
    </source>
</evidence>
<name>A0A5M9GXR4_9BACI</name>
<protein>
    <submittedName>
        <fullName evidence="2">Uncharacterized protein</fullName>
    </submittedName>
</protein>
<dbReference type="Proteomes" id="UP000194422">
    <property type="component" value="Unassembled WGS sequence"/>
</dbReference>
<reference evidence="4 5" key="1">
    <citation type="submission" date="2017-04" db="EMBL/GenBank/DDBJ databases">
        <authorList>
            <person name="Criscuolo A."/>
        </authorList>
    </citation>
    <scope>NUCLEOTIDE SEQUENCE [LARGE SCALE GENOMIC DNA]</scope>
    <source>
        <strain evidence="4">16-00174</strain>
    </source>
</reference>
<dbReference type="EMBL" id="FWYW01000093">
    <property type="protein sequence ID" value="SME43563.1"/>
    <property type="molecule type" value="Genomic_DNA"/>
</dbReference>
<sequence>MGYNYSMHGKTKQQQMMVKQREKQDEIIKENRERLRKKEFDMYLISQSKGYVCAYCVPDELEMSKVDYKTRYTAEVTLKCPKCNHSQVIEISNFDI</sequence>
<evidence type="ECO:0000313" key="7">
    <source>
        <dbReference type="Proteomes" id="UP001221338"/>
    </source>
</evidence>
<feature type="region of interest" description="Disordered" evidence="1">
    <location>
        <begin position="1"/>
        <end position="25"/>
    </location>
</feature>
<proteinExistence type="predicted"/>
<dbReference type="Proteomes" id="UP001221338">
    <property type="component" value="Unassembled WGS sequence"/>
</dbReference>
<evidence type="ECO:0000313" key="3">
    <source>
        <dbReference type="EMBL" id="MDG0944776.1"/>
    </source>
</evidence>
<organism evidence="2 6">
    <name type="scientific">Bacillus paranthracis</name>
    <dbReference type="NCBI Taxonomy" id="2026186"/>
    <lineage>
        <taxon>Bacteria</taxon>
        <taxon>Bacillati</taxon>
        <taxon>Bacillota</taxon>
        <taxon>Bacilli</taxon>
        <taxon>Bacillales</taxon>
        <taxon>Bacillaceae</taxon>
        <taxon>Bacillus</taxon>
        <taxon>Bacillus cereus group</taxon>
    </lineage>
</organism>
<comment type="caution">
    <text evidence="2">The sequence shown here is derived from an EMBL/GenBank/DDBJ whole genome shotgun (WGS) entry which is preliminary data.</text>
</comment>
<dbReference type="AlphaFoldDB" id="A0A5M9GXR4"/>
<evidence type="ECO:0000313" key="4">
    <source>
        <dbReference type="EMBL" id="SME43563.1"/>
    </source>
</evidence>
<dbReference type="EMBL" id="VXCE01000008">
    <property type="protein sequence ID" value="KAA8477618.1"/>
    <property type="molecule type" value="Genomic_DNA"/>
</dbReference>
<evidence type="ECO:0000313" key="6">
    <source>
        <dbReference type="Proteomes" id="UP000325411"/>
    </source>
</evidence>
<dbReference type="RefSeq" id="WP_000541081.1">
    <property type="nucleotide sequence ID" value="NZ_CMPU01000037.1"/>
</dbReference>
<keyword evidence="7" id="KW-1185">Reference proteome</keyword>
<accession>A0A5M9GXR4</accession>
<dbReference type="Proteomes" id="UP000325411">
    <property type="component" value="Unassembled WGS sequence"/>
</dbReference>
<evidence type="ECO:0000313" key="5">
    <source>
        <dbReference type="Proteomes" id="UP000194422"/>
    </source>
</evidence>
<reference evidence="3 7" key="3">
    <citation type="submission" date="2023-03" db="EMBL/GenBank/DDBJ databases">
        <title>Genetic diversity of Bacillus cereus sensu lato isolates from Slovenia.</title>
        <authorList>
            <person name="Abdelli M."/>
        </authorList>
    </citation>
    <scope>NUCLEOTIDE SEQUENCE [LARGE SCALE GENOMIC DNA]</scope>
    <source>
        <strain evidence="3 7">SIBC61B</strain>
    </source>
</reference>
<evidence type="ECO:0000256" key="1">
    <source>
        <dbReference type="SAM" id="MobiDB-lite"/>
    </source>
</evidence>
<reference evidence="2 6" key="2">
    <citation type="submission" date="2019-09" db="EMBL/GenBank/DDBJ databases">
        <authorList>
            <person name="Geng P."/>
            <person name="Wan X."/>
            <person name="Zhou G."/>
            <person name="Yuan Z."/>
            <person name="Hu X."/>
        </authorList>
    </citation>
    <scope>NUCLEOTIDE SEQUENCE [LARGE SCALE GENOMIC DNA]</scope>
    <source>
        <strain evidence="2 6">EFR-4</strain>
    </source>
</reference>
<dbReference type="EMBL" id="JARPRV010000032">
    <property type="protein sequence ID" value="MDG0944776.1"/>
    <property type="molecule type" value="Genomic_DNA"/>
</dbReference>